<evidence type="ECO:0000313" key="2">
    <source>
        <dbReference type="Proteomes" id="UP001428817"/>
    </source>
</evidence>
<reference evidence="2" key="1">
    <citation type="journal article" date="2019" name="Int. J. Syst. Evol. Microbiol.">
        <title>The Global Catalogue of Microorganisms (GCM) 10K type strain sequencing project: providing services to taxonomists for standard genome sequencing and annotation.</title>
        <authorList>
            <consortium name="The Broad Institute Genomics Platform"/>
            <consortium name="The Broad Institute Genome Sequencing Center for Infectious Disease"/>
            <person name="Wu L."/>
            <person name="Ma J."/>
        </authorList>
    </citation>
    <scope>NUCLEOTIDE SEQUENCE [LARGE SCALE GENOMIC DNA]</scope>
    <source>
        <strain evidence="2">JCM 18303</strain>
    </source>
</reference>
<name>A0ABP9R5J5_9PSEU</name>
<dbReference type="Pfam" id="PF11248">
    <property type="entry name" value="DUF3046"/>
    <property type="match status" value="1"/>
</dbReference>
<dbReference type="InterPro" id="IPR021408">
    <property type="entry name" value="DUF3046"/>
</dbReference>
<dbReference type="EMBL" id="BAABJP010000051">
    <property type="protein sequence ID" value="GAA5171788.1"/>
    <property type="molecule type" value="Genomic_DNA"/>
</dbReference>
<dbReference type="RefSeq" id="WP_185065066.1">
    <property type="nucleotide sequence ID" value="NZ_BAABJP010000051.1"/>
</dbReference>
<dbReference type="Proteomes" id="UP001428817">
    <property type="component" value="Unassembled WGS sequence"/>
</dbReference>
<evidence type="ECO:0000313" key="1">
    <source>
        <dbReference type="EMBL" id="GAA5171788.1"/>
    </source>
</evidence>
<organism evidence="1 2">
    <name type="scientific">Pseudonocardia eucalypti</name>
    <dbReference type="NCBI Taxonomy" id="648755"/>
    <lineage>
        <taxon>Bacteria</taxon>
        <taxon>Bacillati</taxon>
        <taxon>Actinomycetota</taxon>
        <taxon>Actinomycetes</taxon>
        <taxon>Pseudonocardiales</taxon>
        <taxon>Pseudonocardiaceae</taxon>
        <taxon>Pseudonocardia</taxon>
    </lineage>
</organism>
<sequence>MRLTHFRERMTEEFGAARADTLAADHVFAELDRQTVNQALEAGWDPRAVWRVVCSTFDVPSERR</sequence>
<keyword evidence="2" id="KW-1185">Reference proteome</keyword>
<protein>
    <submittedName>
        <fullName evidence="1">DUF3046 domain-containing protein</fullName>
    </submittedName>
</protein>
<accession>A0ABP9R5J5</accession>
<gene>
    <name evidence="1" type="ORF">GCM10023321_70780</name>
</gene>
<proteinExistence type="predicted"/>
<comment type="caution">
    <text evidence="1">The sequence shown here is derived from an EMBL/GenBank/DDBJ whole genome shotgun (WGS) entry which is preliminary data.</text>
</comment>